<organism evidence="8 9">
    <name type="scientific">Emericellopsis atlantica</name>
    <dbReference type="NCBI Taxonomy" id="2614577"/>
    <lineage>
        <taxon>Eukaryota</taxon>
        <taxon>Fungi</taxon>
        <taxon>Dikarya</taxon>
        <taxon>Ascomycota</taxon>
        <taxon>Pezizomycotina</taxon>
        <taxon>Sordariomycetes</taxon>
        <taxon>Hypocreomycetidae</taxon>
        <taxon>Hypocreales</taxon>
        <taxon>Bionectriaceae</taxon>
        <taxon>Emericellopsis</taxon>
    </lineage>
</organism>
<comment type="caution">
    <text evidence="8">The sequence shown here is derived from an EMBL/GenBank/DDBJ whole genome shotgun (WGS) entry which is preliminary data.</text>
</comment>
<comment type="subcellular location">
    <subcellularLocation>
        <location evidence="1">Endomembrane system</location>
    </subcellularLocation>
</comment>
<accession>A0A9P7ZJG3</accession>
<dbReference type="InterPro" id="IPR045120">
    <property type="entry name" value="Suco/Slp1-like"/>
</dbReference>
<proteinExistence type="predicted"/>
<dbReference type="RefSeq" id="XP_046116664.1">
    <property type="nucleotide sequence ID" value="XM_046257959.1"/>
</dbReference>
<feature type="region of interest" description="Disordered" evidence="5">
    <location>
        <begin position="386"/>
        <end position="447"/>
    </location>
</feature>
<feature type="region of interest" description="Disordered" evidence="5">
    <location>
        <begin position="835"/>
        <end position="874"/>
    </location>
</feature>
<dbReference type="PANTHER" id="PTHR12953">
    <property type="entry name" value="MEMBRANE PROTEIN CH1 RELATED"/>
    <property type="match status" value="1"/>
</dbReference>
<feature type="region of interest" description="Disordered" evidence="5">
    <location>
        <begin position="72"/>
        <end position="128"/>
    </location>
</feature>
<dbReference type="InterPro" id="IPR012919">
    <property type="entry name" value="SUN_dom"/>
</dbReference>
<dbReference type="GO" id="GO:0034975">
    <property type="term" value="P:protein folding in endoplasmic reticulum"/>
    <property type="evidence" value="ECO:0007669"/>
    <property type="project" value="TreeGrafter"/>
</dbReference>
<feature type="compositionally biased region" description="Polar residues" evidence="5">
    <location>
        <begin position="837"/>
        <end position="848"/>
    </location>
</feature>
<dbReference type="OrthoDB" id="266334at2759"/>
<dbReference type="SUPFAM" id="SSF49785">
    <property type="entry name" value="Galactose-binding domain-like"/>
    <property type="match status" value="1"/>
</dbReference>
<dbReference type="Proteomes" id="UP000887229">
    <property type="component" value="Unassembled WGS sequence"/>
</dbReference>
<evidence type="ECO:0000256" key="3">
    <source>
        <dbReference type="ARBA" id="ARBA00022989"/>
    </source>
</evidence>
<dbReference type="PANTHER" id="PTHR12953:SF0">
    <property type="entry name" value="SUN DOMAIN-CONTAINING OSSIFICATION FACTOR"/>
    <property type="match status" value="1"/>
</dbReference>
<feature type="region of interest" description="Disordered" evidence="5">
    <location>
        <begin position="500"/>
        <end position="581"/>
    </location>
</feature>
<sequence>MGQRLTQRCFTLTTLFLSVIIACHGQPDNTAKSREGEDLATNITTCEARTINHITHTLPQLCFTSTWGGNSATGSAASPTPWQSQQAAPSYTDKVNDEEQIVANPPAGNAPQDGETTEAQASQAPTAEETPFMSFEDWKAMMLRRTGQDPQDLRHRKVAAGEGGKRVPPNLGQFDLGDEEEISLDFQEYINEPRRDQYRGADLSTGGHAPQDQDPILYEGDPTWLHRSKDAGKTCKERFSYSSFDAGATVLKTGRSTRNAKAILIENKDTYMLLECGVDNKFVIVELSDDILIDTIVIANFEFFSSMIRRFRVSVSDRYPVKLDRWRTVGEFEARNSRDIQAFLVEHPQIWAKYVRIEFLSHYGNEYYCPVSLLRIHGSRMLDSWKDTEPGREDDTQESGEDAPLLDSSQRIDPVGDAIDSARAGEAHAAPAEGSSHQPLTSRPTSSVCTIPSKMNLLIDQTCQAEHMASYHSEREAAFSGQEDFHASDNHVATATEASRTQIVHDDAAQTSTSSSTVDTVEARAPGKADRSAQADARSKPTSTRSTDFVNDVPPHAAKPANATSGAATRHRSSSTNSAVTASPTVQEGFFNAITKRLHNVEANLTLSLQYLEDHSRYVQDSLSKIESKQLKKVAAFLDNLNGTVMAELRGMRDQYDQIWQSTVIALETQRDQADRDVVALSSRLNLLADEVVFQKRMAIAQAILLLCCLFLVIFSRGVPIPYLAPLLDAHTDVPAYSAADLDVKNVFVDSVSGQQPGVSEGEDETNIYRTGAETLLLNDSGAHIELHTNKGNHVPDPSPSGGALGPKPPSPMDLDLGDDSLKVVNSTSIAADKHCLNSSRRSTSAQHVQARKPLPALPEHPQPDEDQDYEVWI</sequence>
<dbReference type="GO" id="GO:0005737">
    <property type="term" value="C:cytoplasm"/>
    <property type="evidence" value="ECO:0007669"/>
    <property type="project" value="TreeGrafter"/>
</dbReference>
<gene>
    <name evidence="8" type="ORF">F5Z01DRAFT_176263</name>
</gene>
<evidence type="ECO:0000256" key="4">
    <source>
        <dbReference type="ARBA" id="ARBA00023136"/>
    </source>
</evidence>
<keyword evidence="6" id="KW-0732">Signal</keyword>
<feature type="compositionally biased region" description="Low complexity" evidence="5">
    <location>
        <begin position="422"/>
        <end position="437"/>
    </location>
</feature>
<evidence type="ECO:0000256" key="5">
    <source>
        <dbReference type="SAM" id="MobiDB-lite"/>
    </source>
</evidence>
<keyword evidence="4" id="KW-0472">Membrane</keyword>
<dbReference type="GO" id="GO:0016020">
    <property type="term" value="C:membrane"/>
    <property type="evidence" value="ECO:0007669"/>
    <property type="project" value="InterPro"/>
</dbReference>
<dbReference type="EMBL" id="MU251260">
    <property type="protein sequence ID" value="KAG9252740.1"/>
    <property type="molecule type" value="Genomic_DNA"/>
</dbReference>
<feature type="chain" id="PRO_5040415783" evidence="6">
    <location>
        <begin position="26"/>
        <end position="874"/>
    </location>
</feature>
<feature type="domain" description="SUN" evidence="7">
    <location>
        <begin position="212"/>
        <end position="381"/>
    </location>
</feature>
<protein>
    <submittedName>
        <fullName evidence="8">Sad1/UNC domain protein</fullName>
    </submittedName>
</protein>
<evidence type="ECO:0000313" key="8">
    <source>
        <dbReference type="EMBL" id="KAG9252740.1"/>
    </source>
</evidence>
<dbReference type="InterPro" id="IPR008979">
    <property type="entry name" value="Galactose-bd-like_sf"/>
</dbReference>
<name>A0A9P7ZJG3_9HYPO</name>
<feature type="compositionally biased region" description="Polar residues" evidence="5">
    <location>
        <begin position="438"/>
        <end position="447"/>
    </location>
</feature>
<feature type="compositionally biased region" description="Basic and acidic residues" evidence="5">
    <location>
        <begin position="521"/>
        <end position="539"/>
    </location>
</feature>
<keyword evidence="9" id="KW-1185">Reference proteome</keyword>
<dbReference type="PROSITE" id="PS51469">
    <property type="entry name" value="SUN"/>
    <property type="match status" value="1"/>
</dbReference>
<evidence type="ECO:0000259" key="7">
    <source>
        <dbReference type="PROSITE" id="PS51469"/>
    </source>
</evidence>
<dbReference type="GeneID" id="70288862"/>
<feature type="compositionally biased region" description="Polar residues" evidence="5">
    <location>
        <begin position="540"/>
        <end position="549"/>
    </location>
</feature>
<feature type="region of interest" description="Disordered" evidence="5">
    <location>
        <begin position="787"/>
        <end position="820"/>
    </location>
</feature>
<evidence type="ECO:0000256" key="2">
    <source>
        <dbReference type="ARBA" id="ARBA00022692"/>
    </source>
</evidence>
<evidence type="ECO:0000256" key="1">
    <source>
        <dbReference type="ARBA" id="ARBA00004308"/>
    </source>
</evidence>
<feature type="signal peptide" evidence="6">
    <location>
        <begin position="1"/>
        <end position="25"/>
    </location>
</feature>
<evidence type="ECO:0000313" key="9">
    <source>
        <dbReference type="Proteomes" id="UP000887229"/>
    </source>
</evidence>
<dbReference type="PROSITE" id="PS51257">
    <property type="entry name" value="PROKAR_LIPOPROTEIN"/>
    <property type="match status" value="1"/>
</dbReference>
<reference evidence="8" key="1">
    <citation type="journal article" date="2021" name="IMA Fungus">
        <title>Genomic characterization of three marine fungi, including Emericellopsis atlantica sp. nov. with signatures of a generalist lifestyle and marine biomass degradation.</title>
        <authorList>
            <person name="Hagestad O.C."/>
            <person name="Hou L."/>
            <person name="Andersen J.H."/>
            <person name="Hansen E.H."/>
            <person name="Altermark B."/>
            <person name="Li C."/>
            <person name="Kuhnert E."/>
            <person name="Cox R.J."/>
            <person name="Crous P.W."/>
            <person name="Spatafora J.W."/>
            <person name="Lail K."/>
            <person name="Amirebrahimi M."/>
            <person name="Lipzen A."/>
            <person name="Pangilinan J."/>
            <person name="Andreopoulos W."/>
            <person name="Hayes R.D."/>
            <person name="Ng V."/>
            <person name="Grigoriev I.V."/>
            <person name="Jackson S.A."/>
            <person name="Sutton T.D.S."/>
            <person name="Dobson A.D.W."/>
            <person name="Rama T."/>
        </authorList>
    </citation>
    <scope>NUCLEOTIDE SEQUENCE</scope>
    <source>
        <strain evidence="8">TS7</strain>
    </source>
</reference>
<feature type="compositionally biased region" description="Low complexity" evidence="5">
    <location>
        <begin position="511"/>
        <end position="520"/>
    </location>
</feature>
<dbReference type="Gene3D" id="2.60.120.260">
    <property type="entry name" value="Galactose-binding domain-like"/>
    <property type="match status" value="1"/>
</dbReference>
<feature type="compositionally biased region" description="Polar residues" evidence="5">
    <location>
        <begin position="72"/>
        <end position="89"/>
    </location>
</feature>
<feature type="compositionally biased region" description="Acidic residues" evidence="5">
    <location>
        <begin position="865"/>
        <end position="874"/>
    </location>
</feature>
<dbReference type="GO" id="GO:0012505">
    <property type="term" value="C:endomembrane system"/>
    <property type="evidence" value="ECO:0007669"/>
    <property type="project" value="UniProtKB-SubCell"/>
</dbReference>
<dbReference type="Pfam" id="PF07738">
    <property type="entry name" value="Sad1_UNC"/>
    <property type="match status" value="1"/>
</dbReference>
<keyword evidence="3" id="KW-1133">Transmembrane helix</keyword>
<keyword evidence="2" id="KW-0812">Transmembrane</keyword>
<evidence type="ECO:0000256" key="6">
    <source>
        <dbReference type="SAM" id="SignalP"/>
    </source>
</evidence>
<dbReference type="AlphaFoldDB" id="A0A9P7ZJG3"/>